<evidence type="ECO:0000313" key="1">
    <source>
        <dbReference type="EMBL" id="ANB61376.1"/>
    </source>
</evidence>
<dbReference type="Pfam" id="PF08958">
    <property type="entry name" value="DUF1871"/>
    <property type="match status" value="1"/>
</dbReference>
<evidence type="ECO:0008006" key="3">
    <source>
        <dbReference type="Google" id="ProtNLM"/>
    </source>
</evidence>
<dbReference type="Gene3D" id="1.10.340.20">
    <property type="entry name" value="Apc36109-like domain"/>
    <property type="match status" value="1"/>
</dbReference>
<name>A0A160F4R5_9BACL</name>
<dbReference type="InterPro" id="IPR023162">
    <property type="entry name" value="Apc36109-like_dom_sf"/>
</dbReference>
<dbReference type="AlphaFoldDB" id="A0A160F4R5"/>
<keyword evidence="2" id="KW-1185">Reference proteome</keyword>
<dbReference type="SUPFAM" id="SSF116922">
    <property type="entry name" value="YugE-like"/>
    <property type="match status" value="1"/>
</dbReference>
<protein>
    <recommendedName>
        <fullName evidence="3">DUF1871 family protein</fullName>
    </recommendedName>
</protein>
<evidence type="ECO:0000313" key="2">
    <source>
        <dbReference type="Proteomes" id="UP000076865"/>
    </source>
</evidence>
<sequence>MNQHLNRSLLAIVQQWNPFGYSIDVYEIEAADVVRAVYEYEDVEKLARKIQAIYEFAFEQKIPLAKCIALAHELLMMKADSECTL</sequence>
<dbReference type="Proteomes" id="UP000076865">
    <property type="component" value="Chromosome"/>
</dbReference>
<dbReference type="InterPro" id="IPR015053">
    <property type="entry name" value="DUF1871"/>
</dbReference>
<dbReference type="KEGG" id="aamy:GFC30_673"/>
<reference evidence="1 2" key="1">
    <citation type="journal article" date="2006" name="Syst. Appl. Microbiol.">
        <title>Anoxybacillus amylolyticus sp. nov., a thermophilic amylase producing bacterium isolated from Mount Rittmann (Antarctica).</title>
        <authorList>
            <person name="Poli A."/>
            <person name="Esposito E."/>
            <person name="Lama L."/>
            <person name="Orlando P."/>
            <person name="Nicolaus G."/>
            <person name="de Appolonia F."/>
            <person name="Gambacorta A."/>
            <person name="Nicolaus B."/>
        </authorList>
    </citation>
    <scope>NUCLEOTIDE SEQUENCE [LARGE SCALE GENOMIC DNA]</scope>
    <source>
        <strain evidence="1 2">DSM 15939</strain>
    </source>
</reference>
<gene>
    <name evidence="1" type="ORF">GFC30_673</name>
</gene>
<proteinExistence type="predicted"/>
<organism evidence="1 2">
    <name type="scientific">Anoxybacteroides amylolyticum</name>
    <dbReference type="NCBI Taxonomy" id="294699"/>
    <lineage>
        <taxon>Bacteria</taxon>
        <taxon>Bacillati</taxon>
        <taxon>Bacillota</taxon>
        <taxon>Bacilli</taxon>
        <taxon>Bacillales</taxon>
        <taxon>Anoxybacillaceae</taxon>
        <taxon>Anoxybacteroides</taxon>
    </lineage>
</organism>
<accession>A0A160F4R5</accession>
<dbReference type="RefSeq" id="WP_066322899.1">
    <property type="nucleotide sequence ID" value="NZ_CP015438.1"/>
</dbReference>
<dbReference type="OrthoDB" id="2353632at2"/>
<dbReference type="PATRIC" id="fig|294699.3.peg.671"/>
<dbReference type="EMBL" id="CP015438">
    <property type="protein sequence ID" value="ANB61376.1"/>
    <property type="molecule type" value="Genomic_DNA"/>
</dbReference>